<evidence type="ECO:0000313" key="3">
    <source>
        <dbReference type="EMBL" id="KAF6802246.1"/>
    </source>
</evidence>
<feature type="region of interest" description="Disordered" evidence="1">
    <location>
        <begin position="196"/>
        <end position="327"/>
    </location>
</feature>
<name>A0A8H6MNF4_9PEZI</name>
<feature type="compositionally biased region" description="Low complexity" evidence="1">
    <location>
        <begin position="203"/>
        <end position="214"/>
    </location>
</feature>
<dbReference type="Proteomes" id="UP000639643">
    <property type="component" value="Unassembled WGS sequence"/>
</dbReference>
<evidence type="ECO:0000256" key="2">
    <source>
        <dbReference type="SAM" id="SignalP"/>
    </source>
</evidence>
<protein>
    <submittedName>
        <fullName evidence="3">Uncharacterized protein</fullName>
    </submittedName>
</protein>
<dbReference type="AlphaFoldDB" id="A0A8H6MNF4"/>
<proteinExistence type="predicted"/>
<dbReference type="PANTHER" id="PTHR38049">
    <property type="entry name" value="RICIN B LECTIN DOMAIN-CONTAINING PROTEIN"/>
    <property type="match status" value="1"/>
</dbReference>
<reference evidence="3" key="1">
    <citation type="journal article" date="2020" name="Phytopathology">
        <title>Genome Sequence Resources of Colletotrichum truncatum, C. plurivorum, C. musicola, and C. sojae: Four Species Pathogenic to Soybean (Glycine max).</title>
        <authorList>
            <person name="Rogerio F."/>
            <person name="Boufleur T.R."/>
            <person name="Ciampi-Guillardi M."/>
            <person name="Sukno S.A."/>
            <person name="Thon M.R."/>
            <person name="Massola Junior N.S."/>
            <person name="Baroncelli R."/>
        </authorList>
    </citation>
    <scope>NUCLEOTIDE SEQUENCE</scope>
    <source>
        <strain evidence="3">LFN0074</strain>
    </source>
</reference>
<feature type="signal peptide" evidence="2">
    <location>
        <begin position="1"/>
        <end position="15"/>
    </location>
</feature>
<feature type="compositionally biased region" description="Basic residues" evidence="1">
    <location>
        <begin position="297"/>
        <end position="310"/>
    </location>
</feature>
<comment type="caution">
    <text evidence="3">The sequence shown here is derived from an EMBL/GenBank/DDBJ whole genome shotgun (WGS) entry which is preliminary data.</text>
</comment>
<sequence length="327" mass="36590">MVLSLLISFGTVVGAHEGIKASQAKARKEEHRSRKNNLIVHCPKSSQYSLYLEGRRVVLSGDRLYIDTGTAHDVPFGHPFEGYYLPYPDCSYGGLVTTITHEAPIMNWVFVCPITYQLKFGVRAVADYHLTGPFDCTRQDRRLTFGGWEGFCAVLEDTGVWGLYFDIDGDGMRKKFGQEGRVVIEIDLSRRELREPKPQIIVEPPAEEATAAQQEVKKSEQEGQSQDPQLGADEAAASQLESSTTKEDEVGESTLQELRSRVAAPDKAEELQVKFEDLRVQSPKTAPSVTSSEGSRRRGRRRSRNNKKYKSPSVENSEEDETARSSK</sequence>
<evidence type="ECO:0000256" key="1">
    <source>
        <dbReference type="SAM" id="MobiDB-lite"/>
    </source>
</evidence>
<dbReference type="OrthoDB" id="3928002at2759"/>
<accession>A0A8H6MNF4</accession>
<dbReference type="EMBL" id="WIGM01001284">
    <property type="protein sequence ID" value="KAF6802246.1"/>
    <property type="molecule type" value="Genomic_DNA"/>
</dbReference>
<feature type="compositionally biased region" description="Basic and acidic residues" evidence="1">
    <location>
        <begin position="258"/>
        <end position="279"/>
    </location>
</feature>
<keyword evidence="4" id="KW-1185">Reference proteome</keyword>
<evidence type="ECO:0000313" key="4">
    <source>
        <dbReference type="Proteomes" id="UP000639643"/>
    </source>
</evidence>
<dbReference type="PANTHER" id="PTHR38049:SF2">
    <property type="entry name" value="RICIN B LECTIN DOMAIN-CONTAINING PROTEIN"/>
    <property type="match status" value="1"/>
</dbReference>
<keyword evidence="2" id="KW-0732">Signal</keyword>
<feature type="chain" id="PRO_5034047347" evidence="2">
    <location>
        <begin position="16"/>
        <end position="327"/>
    </location>
</feature>
<gene>
    <name evidence="3" type="ORF">CMUS01_15413</name>
</gene>
<organism evidence="3 4">
    <name type="scientific">Colletotrichum musicola</name>
    <dbReference type="NCBI Taxonomy" id="2175873"/>
    <lineage>
        <taxon>Eukaryota</taxon>
        <taxon>Fungi</taxon>
        <taxon>Dikarya</taxon>
        <taxon>Ascomycota</taxon>
        <taxon>Pezizomycotina</taxon>
        <taxon>Sordariomycetes</taxon>
        <taxon>Hypocreomycetidae</taxon>
        <taxon>Glomerellales</taxon>
        <taxon>Glomerellaceae</taxon>
        <taxon>Colletotrichum</taxon>
        <taxon>Colletotrichum orchidearum species complex</taxon>
    </lineage>
</organism>